<dbReference type="CDD" id="cd06553">
    <property type="entry name" value="ASCH_Ef3133_like"/>
    <property type="match status" value="1"/>
</dbReference>
<gene>
    <name evidence="2" type="ORF">H6F41_15415</name>
</gene>
<dbReference type="InterPro" id="IPR009326">
    <property type="entry name" value="DUF984"/>
</dbReference>
<dbReference type="Gene3D" id="3.10.400.10">
    <property type="entry name" value="Sulfate adenylyltransferase"/>
    <property type="match status" value="1"/>
</dbReference>
<evidence type="ECO:0000313" key="3">
    <source>
        <dbReference type="Proteomes" id="UP000642094"/>
    </source>
</evidence>
<feature type="domain" description="ASCH" evidence="1">
    <location>
        <begin position="28"/>
        <end position="151"/>
    </location>
</feature>
<comment type="caution">
    <text evidence="2">The sequence shown here is derived from an EMBL/GenBank/DDBJ whole genome shotgun (WGS) entry which is preliminary data.</text>
</comment>
<proteinExistence type="predicted"/>
<dbReference type="InterPro" id="IPR007374">
    <property type="entry name" value="ASCH_domain"/>
</dbReference>
<protein>
    <submittedName>
        <fullName evidence="2">ASCH domain-containing protein</fullName>
    </submittedName>
</protein>
<evidence type="ECO:0000259" key="1">
    <source>
        <dbReference type="SMART" id="SM01022"/>
    </source>
</evidence>
<dbReference type="EMBL" id="JACJQB010000041">
    <property type="protein sequence ID" value="MBD2189522.1"/>
    <property type="molecule type" value="Genomic_DNA"/>
</dbReference>
<dbReference type="Pfam" id="PF04266">
    <property type="entry name" value="ASCH"/>
    <property type="match status" value="1"/>
</dbReference>
<reference evidence="2 3" key="1">
    <citation type="journal article" date="2020" name="ISME J.">
        <title>Comparative genomics reveals insights into cyanobacterial evolution and habitat adaptation.</title>
        <authorList>
            <person name="Chen M.Y."/>
            <person name="Teng W.K."/>
            <person name="Zhao L."/>
            <person name="Hu C.X."/>
            <person name="Zhou Y.K."/>
            <person name="Han B.P."/>
            <person name="Song L.R."/>
            <person name="Shu W.S."/>
        </authorList>
    </citation>
    <scope>NUCLEOTIDE SEQUENCE [LARGE SCALE GENOMIC DNA]</scope>
    <source>
        <strain evidence="2 3">FACHB-723</strain>
    </source>
</reference>
<organism evidence="2 3">
    <name type="scientific">Pseudanabaena mucicola FACHB-723</name>
    <dbReference type="NCBI Taxonomy" id="2692860"/>
    <lineage>
        <taxon>Bacteria</taxon>
        <taxon>Bacillati</taxon>
        <taxon>Cyanobacteriota</taxon>
        <taxon>Cyanophyceae</taxon>
        <taxon>Pseudanabaenales</taxon>
        <taxon>Pseudanabaenaceae</taxon>
        <taxon>Pseudanabaena</taxon>
    </lineage>
</organism>
<name>A0ABR8A2F3_9CYAN</name>
<dbReference type="SUPFAM" id="SSF88697">
    <property type="entry name" value="PUA domain-like"/>
    <property type="match status" value="1"/>
</dbReference>
<dbReference type="PANTHER" id="PTHR39203">
    <property type="entry name" value="CYTOPLASMIC PROTEIN-RELATED"/>
    <property type="match status" value="1"/>
</dbReference>
<dbReference type="Proteomes" id="UP000642094">
    <property type="component" value="Unassembled WGS sequence"/>
</dbReference>
<dbReference type="InterPro" id="IPR015947">
    <property type="entry name" value="PUA-like_sf"/>
</dbReference>
<dbReference type="PIRSF" id="PIRSF021320">
    <property type="entry name" value="DUF984"/>
    <property type="match status" value="1"/>
</dbReference>
<evidence type="ECO:0000313" key="2">
    <source>
        <dbReference type="EMBL" id="MBD2189522.1"/>
    </source>
</evidence>
<dbReference type="RefSeq" id="WP_190404347.1">
    <property type="nucleotide sequence ID" value="NZ_JACJQB010000041.1"/>
</dbReference>
<keyword evidence="3" id="KW-1185">Reference proteome</keyword>
<dbReference type="PANTHER" id="PTHR39203:SF1">
    <property type="entry name" value="CYTOPLASMIC PROTEIN"/>
    <property type="match status" value="1"/>
</dbReference>
<sequence>MKKLEQYWQSYIEKCPNISSTSESYEAHQFGDSSALADKLRALILKGVKTATCSALWEWEAEEIALPKVGSKTIVLDGDNNPLCIIETVDVEIRAFCKVDTQFAYEEGEDDRSLDSWRRSHWRYFSRVLPDIGKQPTPEMLLVCEYFRVVYR</sequence>
<accession>A0ABR8A2F3</accession>
<dbReference type="SMART" id="SM01022">
    <property type="entry name" value="ASCH"/>
    <property type="match status" value="1"/>
</dbReference>